<feature type="domain" description="Retrotransposon gag" evidence="2">
    <location>
        <begin position="22"/>
        <end position="89"/>
    </location>
</feature>
<dbReference type="InterPro" id="IPR021109">
    <property type="entry name" value="Peptidase_aspartic_dom_sf"/>
</dbReference>
<proteinExistence type="predicted"/>
<dbReference type="Proteomes" id="UP000834106">
    <property type="component" value="Chromosome 3"/>
</dbReference>
<dbReference type="Gene3D" id="2.40.70.10">
    <property type="entry name" value="Acid Proteases"/>
    <property type="match status" value="1"/>
</dbReference>
<dbReference type="Pfam" id="PF03732">
    <property type="entry name" value="Retrotrans_gag"/>
    <property type="match status" value="1"/>
</dbReference>
<evidence type="ECO:0000259" key="2">
    <source>
        <dbReference type="Pfam" id="PF03732"/>
    </source>
</evidence>
<feature type="region of interest" description="Disordered" evidence="1">
    <location>
        <begin position="84"/>
        <end position="133"/>
    </location>
</feature>
<evidence type="ECO:0000313" key="4">
    <source>
        <dbReference type="Proteomes" id="UP000834106"/>
    </source>
</evidence>
<dbReference type="PANTHER" id="PTHR35046">
    <property type="entry name" value="ZINC KNUCKLE (CCHC-TYPE) FAMILY PROTEIN"/>
    <property type="match status" value="1"/>
</dbReference>
<evidence type="ECO:0000313" key="3">
    <source>
        <dbReference type="EMBL" id="CAI9757986.1"/>
    </source>
</evidence>
<accession>A0AAD1YXM3</accession>
<gene>
    <name evidence="3" type="ORF">FPE_LOCUS5416</name>
</gene>
<dbReference type="PANTHER" id="PTHR35046:SF9">
    <property type="entry name" value="RNA-DIRECTED DNA POLYMERASE"/>
    <property type="match status" value="1"/>
</dbReference>
<keyword evidence="4" id="KW-1185">Reference proteome</keyword>
<evidence type="ECO:0000256" key="1">
    <source>
        <dbReference type="SAM" id="MobiDB-lite"/>
    </source>
</evidence>
<dbReference type="SUPFAM" id="SSF50630">
    <property type="entry name" value="Acid proteases"/>
    <property type="match status" value="1"/>
</dbReference>
<sequence>MNPAPEISSFLQLNSEDRRVQFASLKLTGTAQLFWESVEELLERCHAPSVGSWDEMKRRLQEKYLPQSYKGHLLDQWNALTQGTGPVTETPFRSRGDNRTPVSSAPSSTAPTVPQKSILGPSPSKGPLVGKNKGRGPEIQRTSFRLQCFNCKGFDHISSNCLSRALVLEEHESREDGVLEDQVYKPKFEEFEDLDDNEDTFLGCIRTLPVELESRLLILNTSRLGVVRCILTQPKNADDWRRYAIFHTYSKINNKGCKVIVDSGSCINAVSMTTVAGLGLQFVPHPQPYSVYWVDTSSITVNERCLVPIQFLEYKDHIWCDVIPMDVGHIILGRPWLFDLDVTIYGRSNSCSFIFNGKKIHINPFPPRHVGLHETKKSAERKELHIINPTEFERTLVGNSVVFAFVVLEVSSSSPSVAPPEAQTIIQEFQDVFPEDLPDELPLLRDMQHAIDLVPRASLPNLPIIG</sequence>
<feature type="compositionally biased region" description="Low complexity" evidence="1">
    <location>
        <begin position="100"/>
        <end position="114"/>
    </location>
</feature>
<reference evidence="3" key="1">
    <citation type="submission" date="2023-05" db="EMBL/GenBank/DDBJ databases">
        <authorList>
            <person name="Huff M."/>
        </authorList>
    </citation>
    <scope>NUCLEOTIDE SEQUENCE</scope>
</reference>
<dbReference type="EMBL" id="OU503038">
    <property type="protein sequence ID" value="CAI9757986.1"/>
    <property type="molecule type" value="Genomic_DNA"/>
</dbReference>
<organism evidence="3 4">
    <name type="scientific">Fraxinus pennsylvanica</name>
    <dbReference type="NCBI Taxonomy" id="56036"/>
    <lineage>
        <taxon>Eukaryota</taxon>
        <taxon>Viridiplantae</taxon>
        <taxon>Streptophyta</taxon>
        <taxon>Embryophyta</taxon>
        <taxon>Tracheophyta</taxon>
        <taxon>Spermatophyta</taxon>
        <taxon>Magnoliopsida</taxon>
        <taxon>eudicotyledons</taxon>
        <taxon>Gunneridae</taxon>
        <taxon>Pentapetalae</taxon>
        <taxon>asterids</taxon>
        <taxon>lamiids</taxon>
        <taxon>Lamiales</taxon>
        <taxon>Oleaceae</taxon>
        <taxon>Oleeae</taxon>
        <taxon>Fraxinus</taxon>
    </lineage>
</organism>
<protein>
    <recommendedName>
        <fullName evidence="2">Retrotransposon gag domain-containing protein</fullName>
    </recommendedName>
</protein>
<dbReference type="CDD" id="cd00303">
    <property type="entry name" value="retropepsin_like"/>
    <property type="match status" value="1"/>
</dbReference>
<dbReference type="AlphaFoldDB" id="A0AAD1YXM3"/>
<dbReference type="InterPro" id="IPR005162">
    <property type="entry name" value="Retrotrans_gag_dom"/>
</dbReference>
<name>A0AAD1YXM3_9LAMI</name>